<dbReference type="PANTHER" id="PTHR46796">
    <property type="entry name" value="HTH-TYPE TRANSCRIPTIONAL ACTIVATOR RHAS-RELATED"/>
    <property type="match status" value="1"/>
</dbReference>
<dbReference type="Pfam" id="PF02311">
    <property type="entry name" value="AraC_binding"/>
    <property type="match status" value="1"/>
</dbReference>
<dbReference type="EMBL" id="FOAZ01000004">
    <property type="protein sequence ID" value="SEK85599.1"/>
    <property type="molecule type" value="Genomic_DNA"/>
</dbReference>
<evidence type="ECO:0000256" key="2">
    <source>
        <dbReference type="ARBA" id="ARBA00023125"/>
    </source>
</evidence>
<dbReference type="Pfam" id="PF12833">
    <property type="entry name" value="HTH_18"/>
    <property type="match status" value="1"/>
</dbReference>
<dbReference type="SUPFAM" id="SSF51215">
    <property type="entry name" value="Regulatory protein AraC"/>
    <property type="match status" value="1"/>
</dbReference>
<name>A0A1H7KFM4_STRJI</name>
<reference evidence="6" key="1">
    <citation type="submission" date="2016-10" db="EMBL/GenBank/DDBJ databases">
        <authorList>
            <person name="Varghese N."/>
        </authorList>
    </citation>
    <scope>NUCLEOTIDE SEQUENCE [LARGE SCALE GENOMIC DNA]</scope>
    <source>
        <strain evidence="6">DSM 45096 / BCRC 16803 / CGMCC 4.1857 / CIP 109030 / JCM 12277 / KCTC 19219 / NBRC 100920 / 33214</strain>
    </source>
</reference>
<dbReference type="SUPFAM" id="SSF46689">
    <property type="entry name" value="Homeodomain-like"/>
    <property type="match status" value="2"/>
</dbReference>
<dbReference type="AlphaFoldDB" id="A0A1H7KFM4"/>
<proteinExistence type="predicted"/>
<dbReference type="PROSITE" id="PS01124">
    <property type="entry name" value="HTH_ARAC_FAMILY_2"/>
    <property type="match status" value="1"/>
</dbReference>
<evidence type="ECO:0000256" key="1">
    <source>
        <dbReference type="ARBA" id="ARBA00023015"/>
    </source>
</evidence>
<dbReference type="InterPro" id="IPR003313">
    <property type="entry name" value="AraC-bd"/>
</dbReference>
<organism evidence="5 6">
    <name type="scientific">Streptacidiphilus jiangxiensis</name>
    <dbReference type="NCBI Taxonomy" id="235985"/>
    <lineage>
        <taxon>Bacteria</taxon>
        <taxon>Bacillati</taxon>
        <taxon>Actinomycetota</taxon>
        <taxon>Actinomycetes</taxon>
        <taxon>Kitasatosporales</taxon>
        <taxon>Streptomycetaceae</taxon>
        <taxon>Streptacidiphilus</taxon>
    </lineage>
</organism>
<dbReference type="InterPro" id="IPR009057">
    <property type="entry name" value="Homeodomain-like_sf"/>
</dbReference>
<dbReference type="InterPro" id="IPR018060">
    <property type="entry name" value="HTH_AraC"/>
</dbReference>
<gene>
    <name evidence="5" type="ORF">SAMN05414137_10424</name>
</gene>
<dbReference type="GO" id="GO:0003700">
    <property type="term" value="F:DNA-binding transcription factor activity"/>
    <property type="evidence" value="ECO:0007669"/>
    <property type="project" value="InterPro"/>
</dbReference>
<dbReference type="RefSeq" id="WP_042441883.1">
    <property type="nucleotide sequence ID" value="NZ_BBPN01000001.1"/>
</dbReference>
<dbReference type="InterPro" id="IPR050204">
    <property type="entry name" value="AraC_XylS_family_regulators"/>
</dbReference>
<dbReference type="OrthoDB" id="3172070at2"/>
<accession>A0A1H7KFM4</accession>
<evidence type="ECO:0000313" key="5">
    <source>
        <dbReference type="EMBL" id="SEK85599.1"/>
    </source>
</evidence>
<feature type="domain" description="HTH araC/xylS-type" evidence="4">
    <location>
        <begin position="172"/>
        <end position="269"/>
    </location>
</feature>
<dbReference type="Proteomes" id="UP000183015">
    <property type="component" value="Unassembled WGS sequence"/>
</dbReference>
<dbReference type="PANTHER" id="PTHR46796:SF2">
    <property type="entry name" value="TRANSCRIPTIONAL REGULATORY PROTEIN"/>
    <property type="match status" value="1"/>
</dbReference>
<keyword evidence="6" id="KW-1185">Reference proteome</keyword>
<dbReference type="STRING" id="235985.SAMN05414137_10424"/>
<keyword evidence="3" id="KW-0804">Transcription</keyword>
<dbReference type="GO" id="GO:0043565">
    <property type="term" value="F:sequence-specific DNA binding"/>
    <property type="evidence" value="ECO:0007669"/>
    <property type="project" value="InterPro"/>
</dbReference>
<keyword evidence="2 5" id="KW-0238">DNA-binding</keyword>
<dbReference type="InterPro" id="IPR037923">
    <property type="entry name" value="HTH-like"/>
</dbReference>
<sequence length="283" mass="30248">MGEERAHYWQHPALPGVDLLRAHYVHHTFGKHTHDTYVLAAITEGVEAFQYRGALEIAPAGSVALVEPDRVHTGHAGEPDGWSYQVLYPSAEQVVAVAAELGATPGAPGFGTAVVHDDELARLVLRTHLAAEQNQALAAGTFLRLALARAVRLHSSQRLVRDLPAAGRDAARTARDLLASGLEAPPTLEQLAAAVGTGPFPLLRAFREAYGLPPHAWLTQYRVRTARTMLDAGVAPADAAVAVGFVDQAHLTRHFRRIVGVPPGAYRRARKNVQETGGPAPAA</sequence>
<dbReference type="SMART" id="SM00342">
    <property type="entry name" value="HTH_ARAC"/>
    <property type="match status" value="1"/>
</dbReference>
<keyword evidence="1" id="KW-0805">Transcription regulation</keyword>
<dbReference type="Gene3D" id="1.10.10.60">
    <property type="entry name" value="Homeodomain-like"/>
    <property type="match status" value="2"/>
</dbReference>
<evidence type="ECO:0000259" key="4">
    <source>
        <dbReference type="PROSITE" id="PS01124"/>
    </source>
</evidence>
<protein>
    <submittedName>
        <fullName evidence="5">AraC-type DNA-binding protein</fullName>
    </submittedName>
</protein>
<dbReference type="eggNOG" id="COG2207">
    <property type="taxonomic scope" value="Bacteria"/>
</dbReference>
<evidence type="ECO:0000313" key="6">
    <source>
        <dbReference type="Proteomes" id="UP000183015"/>
    </source>
</evidence>
<evidence type="ECO:0000256" key="3">
    <source>
        <dbReference type="ARBA" id="ARBA00023163"/>
    </source>
</evidence>